<dbReference type="GO" id="GO:0016874">
    <property type="term" value="F:ligase activity"/>
    <property type="evidence" value="ECO:0007669"/>
    <property type="project" value="UniProtKB-KW"/>
</dbReference>
<evidence type="ECO:0000313" key="8">
    <source>
        <dbReference type="Proteomes" id="UP001071230"/>
    </source>
</evidence>
<accession>A0A8S0X7M2</accession>
<proteinExistence type="predicted"/>
<dbReference type="InterPro" id="IPR003806">
    <property type="entry name" value="ATP-grasp_PylC-type"/>
</dbReference>
<evidence type="ECO:0000313" key="6">
    <source>
        <dbReference type="EMBL" id="CAA7603420.1"/>
    </source>
</evidence>
<dbReference type="GO" id="GO:0046872">
    <property type="term" value="F:metal ion binding"/>
    <property type="evidence" value="ECO:0007669"/>
    <property type="project" value="InterPro"/>
</dbReference>
<keyword evidence="1 7" id="KW-0436">Ligase</keyword>
<dbReference type="EC" id="6.3.2.-" evidence="7"/>
<name>A0A8S0X7M2_9FIRM</name>
<dbReference type="KEGG" id="aacx:DEACI_4243"/>
<reference evidence="7" key="1">
    <citation type="submission" date="2014-11" db="EMBL/GenBank/DDBJ databases">
        <authorList>
            <person name="Hornung B.V."/>
        </authorList>
    </citation>
    <scope>NUCLEOTIDE SEQUENCE</scope>
    <source>
        <strain evidence="7">INE</strain>
    </source>
</reference>
<dbReference type="SUPFAM" id="SSF56059">
    <property type="entry name" value="Glutathione synthetase ATP-binding domain-like"/>
    <property type="match status" value="1"/>
</dbReference>
<dbReference type="GO" id="GO:0071524">
    <property type="term" value="P:pyrrolysine biosynthetic process"/>
    <property type="evidence" value="ECO:0007669"/>
    <property type="project" value="InterPro"/>
</dbReference>
<dbReference type="Gene3D" id="3.40.50.720">
    <property type="entry name" value="NAD(P)-binding Rossmann-like Domain"/>
    <property type="match status" value="1"/>
</dbReference>
<dbReference type="InterPro" id="IPR023890">
    <property type="entry name" value="Pyrrolys_PylC"/>
</dbReference>
<gene>
    <name evidence="7" type="ORF">DEACI_1623</name>
    <name evidence="6" type="ORF">DEACI_4243</name>
</gene>
<dbReference type="GO" id="GO:0005524">
    <property type="term" value="F:ATP binding"/>
    <property type="evidence" value="ECO:0007669"/>
    <property type="project" value="UniProtKB-UniRule"/>
</dbReference>
<dbReference type="AlphaFoldDB" id="A0A8S0X7M2"/>
<keyword evidence="3 4" id="KW-0067">ATP-binding</keyword>
<evidence type="ECO:0000256" key="1">
    <source>
        <dbReference type="ARBA" id="ARBA00022598"/>
    </source>
</evidence>
<dbReference type="Gene3D" id="3.30.470.20">
    <property type="entry name" value="ATP-grasp fold, B domain"/>
    <property type="match status" value="1"/>
</dbReference>
<dbReference type="Proteomes" id="UP001071230">
    <property type="component" value="Unassembled WGS sequence"/>
</dbReference>
<keyword evidence="8" id="KW-1185">Reference proteome</keyword>
<dbReference type="InterPro" id="IPR011761">
    <property type="entry name" value="ATP-grasp"/>
</dbReference>
<organism evidence="6">
    <name type="scientific">Acididesulfobacillus acetoxydans</name>
    <dbReference type="NCBI Taxonomy" id="1561005"/>
    <lineage>
        <taxon>Bacteria</taxon>
        <taxon>Bacillati</taxon>
        <taxon>Bacillota</taxon>
        <taxon>Clostridia</taxon>
        <taxon>Eubacteriales</taxon>
        <taxon>Peptococcaceae</taxon>
        <taxon>Acididesulfobacillus</taxon>
    </lineage>
</organism>
<reference evidence="6" key="2">
    <citation type="submission" date="2020-01" db="EMBL/GenBank/DDBJ databases">
        <authorList>
            <person name="Hornung B."/>
        </authorList>
    </citation>
    <scope>NUCLEOTIDE SEQUENCE</scope>
    <source>
        <strain evidence="6">PacBioINE</strain>
    </source>
</reference>
<evidence type="ECO:0000256" key="4">
    <source>
        <dbReference type="PROSITE-ProRule" id="PRU00409"/>
    </source>
</evidence>
<dbReference type="EMBL" id="CDGJ01000040">
    <property type="protein sequence ID" value="CEJ07165.1"/>
    <property type="molecule type" value="Genomic_DNA"/>
</dbReference>
<dbReference type="PANTHER" id="PTHR43055">
    <property type="entry name" value="FORMATE-DEPENDENT PHOSPHORIBOSYLGLYCINAMIDE FORMYLTRANSFERASE"/>
    <property type="match status" value="1"/>
</dbReference>
<evidence type="ECO:0000256" key="3">
    <source>
        <dbReference type="ARBA" id="ARBA00022840"/>
    </source>
</evidence>
<dbReference type="PROSITE" id="PS50975">
    <property type="entry name" value="ATP_GRASP"/>
    <property type="match status" value="1"/>
</dbReference>
<evidence type="ECO:0000313" key="7">
    <source>
        <dbReference type="EMBL" id="CEJ07165.1"/>
    </source>
</evidence>
<dbReference type="EMBL" id="LR746496">
    <property type="protein sequence ID" value="CAA7603420.1"/>
    <property type="molecule type" value="Genomic_DNA"/>
</dbReference>
<dbReference type="PANTHER" id="PTHR43055:SF1">
    <property type="entry name" value="FORMATE-DEPENDENT PHOSPHORIBOSYLGLYCINAMIDE FORMYLTRANSFERASE"/>
    <property type="match status" value="1"/>
</dbReference>
<protein>
    <submittedName>
        <fullName evidence="7">3-methylornithine--L-lysine ligase</fullName>
        <ecNumber evidence="7">6.3.2.-</ecNumber>
    </submittedName>
    <submittedName>
        <fullName evidence="6">ATP-grasp fold profile</fullName>
    </submittedName>
</protein>
<evidence type="ECO:0000259" key="5">
    <source>
        <dbReference type="PROSITE" id="PS50975"/>
    </source>
</evidence>
<sequence length="396" mass="43300">MKVVIVGGKLQGLEAAYLARQIGWHTVLVDKDCSVPAAGICDEFVNLDVLTARDQLKRTLRGSDLVLPAVENKAALLQIQATACAVDVPMAYDSEAYAVSSSKLASDCLFQESGIPTPLYWPMAKPPLIVKPSGASGSQGVLKINSKVDLAKFMERSGHTNNWVIQEYLSGPSYSLEVMGCGGEVISYQVTELEMDAHFDCKRVWAPAGLGPGFQAQLRTIAAQIAHMLNLTGIMDIEVIEHGGSLRILEIDARLPSQTPVTVWHSTGINMLEHIKDVFVESRLPNQPNVDAQRTVVLEQVKVTEGKMESLGEHMMATVGPLQVISGFWGADVALTNYRPGRSSWVATLIFTEANRVEVETKRSQTLHNIKRHFGLEYHLDLTPDDAEVSTGYESD</sequence>
<dbReference type="RefSeq" id="WP_240986623.1">
    <property type="nucleotide sequence ID" value="NZ_CDGJ01000040.1"/>
</dbReference>
<dbReference type="NCBIfam" id="TIGR03909">
    <property type="entry name" value="pyrrolys_PylC"/>
    <property type="match status" value="1"/>
</dbReference>
<dbReference type="Proteomes" id="UP000836597">
    <property type="component" value="Chromosome"/>
</dbReference>
<dbReference type="Pfam" id="PF02655">
    <property type="entry name" value="ATP-grasp_3"/>
    <property type="match status" value="1"/>
</dbReference>
<keyword evidence="2 4" id="KW-0547">Nucleotide-binding</keyword>
<feature type="domain" description="ATP-grasp" evidence="5">
    <location>
        <begin position="80"/>
        <end position="280"/>
    </location>
</feature>
<dbReference type="GO" id="GO:0005829">
    <property type="term" value="C:cytosol"/>
    <property type="evidence" value="ECO:0007669"/>
    <property type="project" value="TreeGrafter"/>
</dbReference>
<evidence type="ECO:0000256" key="2">
    <source>
        <dbReference type="ARBA" id="ARBA00022741"/>
    </source>
</evidence>